<protein>
    <submittedName>
        <fullName evidence="3">GDSL lipase/esterase</fullName>
    </submittedName>
</protein>
<keyword evidence="2" id="KW-0732">Signal</keyword>
<reference evidence="3" key="1">
    <citation type="journal article" date="2022" name="IScience">
        <title>Evolution of zygomycete secretomes and the origins of terrestrial fungal ecologies.</title>
        <authorList>
            <person name="Chang Y."/>
            <person name="Wang Y."/>
            <person name="Mondo S."/>
            <person name="Ahrendt S."/>
            <person name="Andreopoulos W."/>
            <person name="Barry K."/>
            <person name="Beard J."/>
            <person name="Benny G.L."/>
            <person name="Blankenship S."/>
            <person name="Bonito G."/>
            <person name="Cuomo C."/>
            <person name="Desiro A."/>
            <person name="Gervers K.A."/>
            <person name="Hundley H."/>
            <person name="Kuo A."/>
            <person name="LaButti K."/>
            <person name="Lang B.F."/>
            <person name="Lipzen A."/>
            <person name="O'Donnell K."/>
            <person name="Pangilinan J."/>
            <person name="Reynolds N."/>
            <person name="Sandor L."/>
            <person name="Smith M.E."/>
            <person name="Tsang A."/>
            <person name="Grigoriev I.V."/>
            <person name="Stajich J.E."/>
            <person name="Spatafora J.W."/>
        </authorList>
    </citation>
    <scope>NUCLEOTIDE SEQUENCE</scope>
    <source>
        <strain evidence="3">RSA 2281</strain>
    </source>
</reference>
<feature type="signal peptide" evidence="2">
    <location>
        <begin position="1"/>
        <end position="27"/>
    </location>
</feature>
<keyword evidence="1" id="KW-0378">Hydrolase</keyword>
<sequence length="336" mass="38054">MAQQFHYWIVLSLIIQSLFLICSVVESAPVLDSLIKRAPPSTCANRFDTVFVFGDSYSAIQGEKGNGATWSLFESPDAVTNNPIIRDGTTSGGANWNEYITGCFEGLPQDCPAHLYNVAYNGATVDRNLVESWRPQVEDFITQAQQWQNDIKPQVQYQKALGAVWFGINDVGRSLETSNADITNLLNQVLDQYFTQLDHLYEGGLREFMIINVPPFDRTPKFSSNATLLKPRIDSFNTLLQQRTNDFHTKHSDVVVFQIDAHERFTYYLDNAGQFGIEDTTHYCDEDGKVQPPSEGASCLSLEKYFYQDELHPTYPIHKAFADDITNILNSQQYCI</sequence>
<dbReference type="PANTHER" id="PTHR45648:SF85">
    <property type="entry name" value="A, PUTATIVE (AFU_ORTHOLOGUE AFUA_2G10760)-RELATED"/>
    <property type="match status" value="1"/>
</dbReference>
<dbReference type="Pfam" id="PF00657">
    <property type="entry name" value="Lipase_GDSL"/>
    <property type="match status" value="1"/>
</dbReference>
<dbReference type="Gene3D" id="3.40.50.1110">
    <property type="entry name" value="SGNH hydrolase"/>
    <property type="match status" value="1"/>
</dbReference>
<evidence type="ECO:0000313" key="4">
    <source>
        <dbReference type="Proteomes" id="UP001209540"/>
    </source>
</evidence>
<dbReference type="InterPro" id="IPR051058">
    <property type="entry name" value="GDSL_Est/Lipase"/>
</dbReference>
<dbReference type="InterPro" id="IPR001087">
    <property type="entry name" value="GDSL"/>
</dbReference>
<dbReference type="PANTHER" id="PTHR45648">
    <property type="entry name" value="GDSL LIPASE/ACYLHYDROLASE FAMILY PROTEIN (AFU_ORTHOLOGUE AFUA_4G14700)"/>
    <property type="match status" value="1"/>
</dbReference>
<reference evidence="3" key="2">
    <citation type="submission" date="2023-02" db="EMBL/GenBank/DDBJ databases">
        <authorList>
            <consortium name="DOE Joint Genome Institute"/>
            <person name="Mondo S.J."/>
            <person name="Chang Y."/>
            <person name="Wang Y."/>
            <person name="Ahrendt S."/>
            <person name="Andreopoulos W."/>
            <person name="Barry K."/>
            <person name="Beard J."/>
            <person name="Benny G.L."/>
            <person name="Blankenship S."/>
            <person name="Bonito G."/>
            <person name="Cuomo C."/>
            <person name="Desiro A."/>
            <person name="Gervers K.A."/>
            <person name="Hundley H."/>
            <person name="Kuo A."/>
            <person name="LaButti K."/>
            <person name="Lang B.F."/>
            <person name="Lipzen A."/>
            <person name="O'Donnell K."/>
            <person name="Pangilinan J."/>
            <person name="Reynolds N."/>
            <person name="Sandor L."/>
            <person name="Smith M.W."/>
            <person name="Tsang A."/>
            <person name="Grigoriev I.V."/>
            <person name="Stajich J.E."/>
            <person name="Spatafora J.W."/>
        </authorList>
    </citation>
    <scope>NUCLEOTIDE SEQUENCE</scope>
    <source>
        <strain evidence="3">RSA 2281</strain>
    </source>
</reference>
<name>A0AAD5JXA7_9FUNG</name>
<organism evidence="3 4">
    <name type="scientific">Phascolomyces articulosus</name>
    <dbReference type="NCBI Taxonomy" id="60185"/>
    <lineage>
        <taxon>Eukaryota</taxon>
        <taxon>Fungi</taxon>
        <taxon>Fungi incertae sedis</taxon>
        <taxon>Mucoromycota</taxon>
        <taxon>Mucoromycotina</taxon>
        <taxon>Mucoromycetes</taxon>
        <taxon>Mucorales</taxon>
        <taxon>Lichtheimiaceae</taxon>
        <taxon>Phascolomyces</taxon>
    </lineage>
</organism>
<dbReference type="CDD" id="cd01846">
    <property type="entry name" value="fatty_acyltransferase_like"/>
    <property type="match status" value="1"/>
</dbReference>
<dbReference type="InterPro" id="IPR036514">
    <property type="entry name" value="SGNH_hydro_sf"/>
</dbReference>
<comment type="caution">
    <text evidence="3">The sequence shown here is derived from an EMBL/GenBank/DDBJ whole genome shotgun (WGS) entry which is preliminary data.</text>
</comment>
<dbReference type="SUPFAM" id="SSF52266">
    <property type="entry name" value="SGNH hydrolase"/>
    <property type="match status" value="1"/>
</dbReference>
<gene>
    <name evidence="3" type="ORF">BDA99DRAFT_515587</name>
</gene>
<dbReference type="EMBL" id="JAIXMP010000019">
    <property type="protein sequence ID" value="KAI9258213.1"/>
    <property type="molecule type" value="Genomic_DNA"/>
</dbReference>
<dbReference type="Proteomes" id="UP001209540">
    <property type="component" value="Unassembled WGS sequence"/>
</dbReference>
<evidence type="ECO:0000313" key="3">
    <source>
        <dbReference type="EMBL" id="KAI9258213.1"/>
    </source>
</evidence>
<accession>A0AAD5JXA7</accession>
<proteinExistence type="predicted"/>
<keyword evidence="4" id="KW-1185">Reference proteome</keyword>
<dbReference type="AlphaFoldDB" id="A0AAD5JXA7"/>
<evidence type="ECO:0000256" key="1">
    <source>
        <dbReference type="ARBA" id="ARBA00022801"/>
    </source>
</evidence>
<dbReference type="GO" id="GO:0016788">
    <property type="term" value="F:hydrolase activity, acting on ester bonds"/>
    <property type="evidence" value="ECO:0007669"/>
    <property type="project" value="InterPro"/>
</dbReference>
<evidence type="ECO:0000256" key="2">
    <source>
        <dbReference type="SAM" id="SignalP"/>
    </source>
</evidence>
<feature type="chain" id="PRO_5042047422" evidence="2">
    <location>
        <begin position="28"/>
        <end position="336"/>
    </location>
</feature>